<comment type="caution">
    <text evidence="1">The sequence shown here is derived from an EMBL/GenBank/DDBJ whole genome shotgun (WGS) entry which is preliminary data.</text>
</comment>
<gene>
    <name evidence="1" type="ORF">EMO91_12015</name>
</gene>
<reference evidence="1 2" key="1">
    <citation type="journal article" date="2019" name="Syst. Appl. Microbiol.">
        <title>Characterization of Bifidobacterium species in feaces of the Egyptian fruit bat: Description of B. vespertilionis sp. nov. and B. rousetti sp. nov.</title>
        <authorList>
            <person name="Modesto M."/>
            <person name="Satti M."/>
            <person name="Watanabe K."/>
            <person name="Puglisi E."/>
            <person name="Morelli L."/>
            <person name="Huang C.-H."/>
            <person name="Liou J.-S."/>
            <person name="Miyashita M."/>
            <person name="Tamura T."/>
            <person name="Saito S."/>
            <person name="Mori K."/>
            <person name="Huang L."/>
            <person name="Sciavilla P."/>
            <person name="Sandri C."/>
            <person name="Spiezio C."/>
            <person name="Vitali F."/>
            <person name="Cavalieri D."/>
            <person name="Perpetuini G."/>
            <person name="Tofalo R."/>
            <person name="Bonetti A."/>
            <person name="Arita M."/>
            <person name="Mattarelli P."/>
        </authorList>
    </citation>
    <scope>NUCLEOTIDE SEQUENCE [LARGE SCALE GENOMIC DNA]</scope>
    <source>
        <strain evidence="1 2">RST17</strain>
    </source>
</reference>
<protein>
    <recommendedName>
        <fullName evidence="3">Nucleotidyltransferase family protein</fullName>
    </recommendedName>
</protein>
<proteinExistence type="predicted"/>
<dbReference type="AlphaFoldDB" id="A0A5M9ZI31"/>
<dbReference type="EMBL" id="RZUH01000014">
    <property type="protein sequence ID" value="KAA8825678.1"/>
    <property type="molecule type" value="Genomic_DNA"/>
</dbReference>
<dbReference type="RefSeq" id="WP_150380141.1">
    <property type="nucleotide sequence ID" value="NZ_RZUH01000014.1"/>
</dbReference>
<evidence type="ECO:0000313" key="1">
    <source>
        <dbReference type="EMBL" id="KAA8825678.1"/>
    </source>
</evidence>
<organism evidence="1 2">
    <name type="scientific">Bifidobacterium myosotis</name>
    <dbReference type="NCBI Taxonomy" id="1630166"/>
    <lineage>
        <taxon>Bacteria</taxon>
        <taxon>Bacillati</taxon>
        <taxon>Actinomycetota</taxon>
        <taxon>Actinomycetes</taxon>
        <taxon>Bifidobacteriales</taxon>
        <taxon>Bifidobacteriaceae</taxon>
        <taxon>Bifidobacterium</taxon>
    </lineage>
</organism>
<dbReference type="Proteomes" id="UP000410049">
    <property type="component" value="Unassembled WGS sequence"/>
</dbReference>
<accession>A0A5M9ZI31</accession>
<name>A0A5M9ZI31_9BIFI</name>
<sequence length="416" mass="47386">MGGMRVFDFDGGLYLCRLIACALQGVRCPDDAKPETVSWHDVFDLAKLNSVEAITWMGLPQHPVPSIDADLNDKWQRCVDMTLFRQLQFDAERERIAHGLMDRGISFLALKGASMSAYYPSAGMRSMSDNDILYGRIRPLPDGRGYEAFDERRSADDMREVMLDLDYTLHDAAHGEMDFVRPPFFTFEMFQEISRPGSEHHDYYANPWRRTLPCDAASFEASKGAGEMRWPIEDEYLFHLVHMFKHWEHGGGCGIRFVVDAYVFDAAVRDRGADAGYVRDELEKLGLVSFERRVRGLAALAFGGHSASGDLRVSDFTDEDAAFLRSLLTCGIYGNLGFKVQHDVERSIAAGSSDFAGRLRYLWSRIFPSRGLLVSAYPWLERRPWLIPFMPVYRLVRGLALHRRKVVGELRALLFR</sequence>
<evidence type="ECO:0000313" key="2">
    <source>
        <dbReference type="Proteomes" id="UP000410049"/>
    </source>
</evidence>
<evidence type="ECO:0008006" key="3">
    <source>
        <dbReference type="Google" id="ProtNLM"/>
    </source>
</evidence>
<dbReference type="Pfam" id="PF14907">
    <property type="entry name" value="NTP_transf_5"/>
    <property type="match status" value="2"/>
</dbReference>
<dbReference type="InterPro" id="IPR039498">
    <property type="entry name" value="NTP_transf_5"/>
</dbReference>